<feature type="transmembrane region" description="Helical" evidence="4">
    <location>
        <begin position="176"/>
        <end position="196"/>
    </location>
</feature>
<dbReference type="Pfam" id="PF07690">
    <property type="entry name" value="MFS_1"/>
    <property type="match status" value="1"/>
</dbReference>
<dbReference type="InterPro" id="IPR050327">
    <property type="entry name" value="Proton-linked_MCT"/>
</dbReference>
<evidence type="ECO:0000256" key="2">
    <source>
        <dbReference type="ARBA" id="ARBA00006727"/>
    </source>
</evidence>
<accession>A0A9W9W782</accession>
<comment type="subcellular location">
    <subcellularLocation>
        <location evidence="1">Membrane</location>
        <topology evidence="1">Multi-pass membrane protein</topology>
    </subcellularLocation>
</comment>
<dbReference type="RefSeq" id="XP_056491913.1">
    <property type="nucleotide sequence ID" value="XM_056626118.1"/>
</dbReference>
<dbReference type="GO" id="GO:0016020">
    <property type="term" value="C:membrane"/>
    <property type="evidence" value="ECO:0007669"/>
    <property type="project" value="UniProtKB-SubCell"/>
</dbReference>
<dbReference type="EMBL" id="JAPZBU010000004">
    <property type="protein sequence ID" value="KAJ5407598.1"/>
    <property type="molecule type" value="Genomic_DNA"/>
</dbReference>
<reference evidence="5" key="2">
    <citation type="journal article" date="2023" name="IMA Fungus">
        <title>Comparative genomic study of the Penicillium genus elucidates a diverse pangenome and 15 lateral gene transfer events.</title>
        <authorList>
            <person name="Petersen C."/>
            <person name="Sorensen T."/>
            <person name="Nielsen M.R."/>
            <person name="Sondergaard T.E."/>
            <person name="Sorensen J.L."/>
            <person name="Fitzpatrick D.A."/>
            <person name="Frisvad J.C."/>
            <person name="Nielsen K.L."/>
        </authorList>
    </citation>
    <scope>NUCLEOTIDE SEQUENCE</scope>
    <source>
        <strain evidence="5">IBT 29677</strain>
    </source>
</reference>
<protein>
    <recommendedName>
        <fullName evidence="7">Major facilitator superfamily (MFS) profile domain-containing protein</fullName>
    </recommendedName>
</protein>
<feature type="transmembrane region" description="Helical" evidence="4">
    <location>
        <begin position="118"/>
        <end position="137"/>
    </location>
</feature>
<dbReference type="OrthoDB" id="2213137at2759"/>
<feature type="transmembrane region" description="Helical" evidence="4">
    <location>
        <begin position="208"/>
        <end position="226"/>
    </location>
</feature>
<dbReference type="InterPro" id="IPR036259">
    <property type="entry name" value="MFS_trans_sf"/>
</dbReference>
<dbReference type="GeneID" id="81365098"/>
<feature type="transmembrane region" description="Helical" evidence="4">
    <location>
        <begin position="87"/>
        <end position="111"/>
    </location>
</feature>
<feature type="region of interest" description="Disordered" evidence="3">
    <location>
        <begin position="1"/>
        <end position="24"/>
    </location>
</feature>
<sequence>MAFKDNYDSGETELKSTASQDSPIHCSVDENHPYGDGLPPVDGGRHAWLFLLASAMLEALVWGYAFSFGIFQKYYSTHEPFQGSNNIAAIGTCAMGIAYLIAPLPIIGMILLPQIARWVSTIGVILMCFSLALSSFSTSVTHLILSQGIGFGVGGSLAYTPSILFMPEWFVKRKGLAFGVVWSGSGLSGVLFPLAIEWLLNRYGVPTTLRISSVGLFLLSIPFLYFHRPRIPVSHSVVQRRINFRFLYSKVFLIYQIGNTVQALGFFLPTIYLPTYASQMVFGSIIIGFLSDRYHVTTCLLITTAGSVISVFFIWGFSSSLWSLYVFCIVYGLLAGGYSSTWSSIAHEIQHANPATDVSVIFPFMETGRGIGNVASGPLSEALLKVDGWQSHAWGTYGSRYGTIVLWTGITALIGGLAVMARYLKCV</sequence>
<evidence type="ECO:0000313" key="6">
    <source>
        <dbReference type="Proteomes" id="UP001147747"/>
    </source>
</evidence>
<feature type="transmembrane region" description="Helical" evidence="4">
    <location>
        <begin position="47"/>
        <end position="67"/>
    </location>
</feature>
<dbReference type="PANTHER" id="PTHR11360">
    <property type="entry name" value="MONOCARBOXYLATE TRANSPORTER"/>
    <property type="match status" value="1"/>
</dbReference>
<keyword evidence="6" id="KW-1185">Reference proteome</keyword>
<dbReference type="AlphaFoldDB" id="A0A9W9W782"/>
<keyword evidence="4" id="KW-0812">Transmembrane</keyword>
<dbReference type="Gene3D" id="1.20.1250.20">
    <property type="entry name" value="MFS general substrate transporter like domains"/>
    <property type="match status" value="2"/>
</dbReference>
<comment type="caution">
    <text evidence="5">The sequence shown here is derived from an EMBL/GenBank/DDBJ whole genome shotgun (WGS) entry which is preliminary data.</text>
</comment>
<evidence type="ECO:0000256" key="4">
    <source>
        <dbReference type="SAM" id="Phobius"/>
    </source>
</evidence>
<feature type="transmembrane region" description="Helical" evidence="4">
    <location>
        <begin position="404"/>
        <end position="424"/>
    </location>
</feature>
<dbReference type="Proteomes" id="UP001147747">
    <property type="component" value="Unassembled WGS sequence"/>
</dbReference>
<dbReference type="PANTHER" id="PTHR11360:SF287">
    <property type="entry name" value="MFS MONOCARBOXYLATE TRANSPORTER"/>
    <property type="match status" value="1"/>
</dbReference>
<comment type="similarity">
    <text evidence="2">Belongs to the major facilitator superfamily. Monocarboxylate porter (TC 2.A.1.13) family.</text>
</comment>
<keyword evidence="4" id="KW-0472">Membrane</keyword>
<organism evidence="5 6">
    <name type="scientific">Penicillium cosmopolitanum</name>
    <dbReference type="NCBI Taxonomy" id="1131564"/>
    <lineage>
        <taxon>Eukaryota</taxon>
        <taxon>Fungi</taxon>
        <taxon>Dikarya</taxon>
        <taxon>Ascomycota</taxon>
        <taxon>Pezizomycotina</taxon>
        <taxon>Eurotiomycetes</taxon>
        <taxon>Eurotiomycetidae</taxon>
        <taxon>Eurotiales</taxon>
        <taxon>Aspergillaceae</taxon>
        <taxon>Penicillium</taxon>
    </lineage>
</organism>
<feature type="transmembrane region" description="Helical" evidence="4">
    <location>
        <begin position="322"/>
        <end position="341"/>
    </location>
</feature>
<evidence type="ECO:0000313" key="5">
    <source>
        <dbReference type="EMBL" id="KAJ5407598.1"/>
    </source>
</evidence>
<dbReference type="SUPFAM" id="SSF103473">
    <property type="entry name" value="MFS general substrate transporter"/>
    <property type="match status" value="1"/>
</dbReference>
<feature type="transmembrane region" description="Helical" evidence="4">
    <location>
        <begin position="298"/>
        <end position="316"/>
    </location>
</feature>
<evidence type="ECO:0008006" key="7">
    <source>
        <dbReference type="Google" id="ProtNLM"/>
    </source>
</evidence>
<dbReference type="InterPro" id="IPR011701">
    <property type="entry name" value="MFS"/>
</dbReference>
<feature type="transmembrane region" description="Helical" evidence="4">
    <location>
        <begin position="143"/>
        <end position="164"/>
    </location>
</feature>
<name>A0A9W9W782_9EURO</name>
<reference evidence="5" key="1">
    <citation type="submission" date="2022-12" db="EMBL/GenBank/DDBJ databases">
        <authorList>
            <person name="Petersen C."/>
        </authorList>
    </citation>
    <scope>NUCLEOTIDE SEQUENCE</scope>
    <source>
        <strain evidence="5">IBT 29677</strain>
    </source>
</reference>
<evidence type="ECO:0000256" key="1">
    <source>
        <dbReference type="ARBA" id="ARBA00004141"/>
    </source>
</evidence>
<proteinExistence type="inferred from homology"/>
<gene>
    <name evidence="5" type="ORF">N7509_001481</name>
</gene>
<evidence type="ECO:0000256" key="3">
    <source>
        <dbReference type="SAM" id="MobiDB-lite"/>
    </source>
</evidence>
<keyword evidence="4" id="KW-1133">Transmembrane helix</keyword>
<dbReference type="GO" id="GO:0022857">
    <property type="term" value="F:transmembrane transporter activity"/>
    <property type="evidence" value="ECO:0007669"/>
    <property type="project" value="InterPro"/>
</dbReference>
<feature type="transmembrane region" description="Helical" evidence="4">
    <location>
        <begin position="247"/>
        <end position="267"/>
    </location>
</feature>